<proteinExistence type="predicted"/>
<sequence>MSFINKTTIAAFLLVFLNSISVICQSTIQPSILQAEETWGKEIIKFPVEWVPEMTLTGFEELRFAPGWSDPESDRFWTLVMAWSVESAGPLSFEQIERNLRGYFTGLMIPNHWATDFPDPVLKLRSSETEKESKNLHGTMTLFDGFHTGKLITVQIRWEQHYCEEAKRAMVIFRFSPKTFDHPVWKELDAIKKVRNVCEN</sequence>
<keyword evidence="2" id="KW-1185">Reference proteome</keyword>
<evidence type="ECO:0000313" key="1">
    <source>
        <dbReference type="EMBL" id="QNJ98756.1"/>
    </source>
</evidence>
<name>A0A7G8PWP0_9FLAO</name>
<dbReference type="KEGG" id="alti:ALE3EI_2211"/>
<dbReference type="AlphaFoldDB" id="A0A7G8PWP0"/>
<protein>
    <submittedName>
        <fullName evidence="1">Uncharacterized protein</fullName>
    </submittedName>
</protein>
<gene>
    <name evidence="1" type="ORF">ALE3EI_2211</name>
</gene>
<reference evidence="1 2" key="1">
    <citation type="submission" date="2020-04" db="EMBL/GenBank/DDBJ databases">
        <title>Genome sequence of Altibacter aquimarinus strain ALE3EI.</title>
        <authorList>
            <person name="Oh H.-M."/>
            <person name="Jang D."/>
        </authorList>
    </citation>
    <scope>NUCLEOTIDE SEQUENCE [LARGE SCALE GENOMIC DNA]</scope>
    <source>
        <strain evidence="1 2">ALE3EI</strain>
    </source>
</reference>
<evidence type="ECO:0000313" key="2">
    <source>
        <dbReference type="Proteomes" id="UP000515514"/>
    </source>
</evidence>
<dbReference type="RefSeq" id="WP_186988670.1">
    <property type="nucleotide sequence ID" value="NZ_CP052909.1"/>
</dbReference>
<dbReference type="Proteomes" id="UP000515514">
    <property type="component" value="Chromosome"/>
</dbReference>
<accession>A0A7G8PWP0</accession>
<dbReference type="EMBL" id="CP052909">
    <property type="protein sequence ID" value="QNJ98756.1"/>
    <property type="molecule type" value="Genomic_DNA"/>
</dbReference>
<organism evidence="1 2">
    <name type="scientific">Constantimarinum furrinae</name>
    <dbReference type="NCBI Taxonomy" id="2562285"/>
    <lineage>
        <taxon>Bacteria</taxon>
        <taxon>Pseudomonadati</taxon>
        <taxon>Bacteroidota</taxon>
        <taxon>Flavobacteriia</taxon>
        <taxon>Flavobacteriales</taxon>
        <taxon>Flavobacteriaceae</taxon>
        <taxon>Altibacter/Constantimarinum group</taxon>
        <taxon>Constantimarinum</taxon>
    </lineage>
</organism>